<evidence type="ECO:0000256" key="2">
    <source>
        <dbReference type="ARBA" id="ARBA00023277"/>
    </source>
</evidence>
<feature type="domain" description="Glycoside hydrolase family 57 N-terminal" evidence="4">
    <location>
        <begin position="18"/>
        <end position="309"/>
    </location>
</feature>
<dbReference type="SUPFAM" id="SSF88713">
    <property type="entry name" value="Glycoside hydrolase/deacetylase"/>
    <property type="match status" value="1"/>
</dbReference>
<dbReference type="PANTHER" id="PTHR36306">
    <property type="entry name" value="ALPHA-AMYLASE-RELATED-RELATED"/>
    <property type="match status" value="1"/>
</dbReference>
<comment type="similarity">
    <text evidence="1 3">Belongs to the glycosyl hydrolase 57 family.</text>
</comment>
<evidence type="ECO:0000313" key="6">
    <source>
        <dbReference type="Proteomes" id="UP000705867"/>
    </source>
</evidence>
<evidence type="ECO:0000313" key="5">
    <source>
        <dbReference type="EMBL" id="MBZ0155867.1"/>
    </source>
</evidence>
<gene>
    <name evidence="5" type="ORF">K8I29_06585</name>
</gene>
<dbReference type="Proteomes" id="UP000705867">
    <property type="component" value="Unassembled WGS sequence"/>
</dbReference>
<dbReference type="Gene3D" id="3.20.110.10">
    <property type="entry name" value="Glycoside hydrolase 38, N terminal domain"/>
    <property type="match status" value="2"/>
</dbReference>
<evidence type="ECO:0000259" key="4">
    <source>
        <dbReference type="Pfam" id="PF03065"/>
    </source>
</evidence>
<proteinExistence type="inferred from homology"/>
<evidence type="ECO:0000256" key="3">
    <source>
        <dbReference type="RuleBase" id="RU361196"/>
    </source>
</evidence>
<dbReference type="InterPro" id="IPR021923">
    <property type="entry name" value="DUF3536"/>
</dbReference>
<comment type="caution">
    <text evidence="5">The sequence shown here is derived from an EMBL/GenBank/DDBJ whole genome shotgun (WGS) entry which is preliminary data.</text>
</comment>
<dbReference type="GO" id="GO:0003824">
    <property type="term" value="F:catalytic activity"/>
    <property type="evidence" value="ECO:0007669"/>
    <property type="project" value="InterPro"/>
</dbReference>
<dbReference type="EMBL" id="JAIOIV010000051">
    <property type="protein sequence ID" value="MBZ0155867.1"/>
    <property type="molecule type" value="Genomic_DNA"/>
</dbReference>
<dbReference type="InterPro" id="IPR027291">
    <property type="entry name" value="Glyco_hydro_38_N_sf"/>
</dbReference>
<dbReference type="Pfam" id="PF12055">
    <property type="entry name" value="DUF3536"/>
    <property type="match status" value="1"/>
</dbReference>
<evidence type="ECO:0000256" key="1">
    <source>
        <dbReference type="ARBA" id="ARBA00006821"/>
    </source>
</evidence>
<reference evidence="5" key="1">
    <citation type="journal article" date="2021" name="bioRxiv">
        <title>Unraveling nitrogen, sulfur and carbon metabolic pathways and microbial community transcriptional responses to substrate deprivation and toxicity stresses in a bioreactor mimicking anoxic brackish coastal sediment conditions.</title>
        <authorList>
            <person name="Martins P.D."/>
            <person name="Echeveste M.J."/>
            <person name="Arshad A."/>
            <person name="Kurth J."/>
            <person name="Ouboter H."/>
            <person name="Jetten M.S.M."/>
            <person name="Welte C.U."/>
        </authorList>
    </citation>
    <scope>NUCLEOTIDE SEQUENCE</scope>
    <source>
        <strain evidence="5">MAG_39</strain>
    </source>
</reference>
<dbReference type="GO" id="GO:0005975">
    <property type="term" value="P:carbohydrate metabolic process"/>
    <property type="evidence" value="ECO:0007669"/>
    <property type="project" value="InterPro"/>
</dbReference>
<organism evidence="5 6">
    <name type="scientific">Candidatus Nitrobium versatile</name>
    <dbReference type="NCBI Taxonomy" id="2884831"/>
    <lineage>
        <taxon>Bacteria</taxon>
        <taxon>Pseudomonadati</taxon>
        <taxon>Nitrospirota</taxon>
        <taxon>Nitrospiria</taxon>
        <taxon>Nitrospirales</taxon>
        <taxon>Nitrospiraceae</taxon>
        <taxon>Candidatus Nitrobium</taxon>
    </lineage>
</organism>
<name>A0A953M1F6_9BACT</name>
<dbReference type="Pfam" id="PF03065">
    <property type="entry name" value="Glyco_hydro_57"/>
    <property type="match status" value="1"/>
</dbReference>
<reference evidence="5" key="2">
    <citation type="submission" date="2021-08" db="EMBL/GenBank/DDBJ databases">
        <authorList>
            <person name="Dalcin Martins P."/>
        </authorList>
    </citation>
    <scope>NUCLEOTIDE SEQUENCE</scope>
    <source>
        <strain evidence="5">MAG_39</strain>
    </source>
</reference>
<dbReference type="InterPro" id="IPR011330">
    <property type="entry name" value="Glyco_hydro/deAcase_b/a-brl"/>
</dbReference>
<dbReference type="PANTHER" id="PTHR36306:SF3">
    <property type="entry name" value="GLYCOSIDE HYDROLASE FAMILY 57"/>
    <property type="match status" value="1"/>
</dbReference>
<dbReference type="InterPro" id="IPR004300">
    <property type="entry name" value="Glyco_hydro_57_N"/>
</dbReference>
<dbReference type="InterPro" id="IPR052046">
    <property type="entry name" value="GH57_Enzymes"/>
</dbReference>
<sequence>MEQYICIHGHFYQPPRENPWLEEIEVQDSAYPYHDWNERISAECYAPNAASRLLDGEGKILEIVSNYASMSFNFGPTVLSWMEKNQPETYESIISSDKLSRERFSGHGSALAQAYNHLIMPLANSRDKLTQVVWGIRDFRKRFGRDPEGMWLPETAVDTETLEILAAQGILFTILAPRQAKAVRKIADNAEWQSVEGGQIDPTTVYLCRLPSGRTLHLFFYDGPISQGIAFEGMLSSGEAFAQRLAGAFTEGREWPQLVHIATDGETYGHHHRFGDMALAFCLHYLESNTIAKVTNYGEYLEKNRPAHEVQIFDNSSWSCIHGVERWRENCGCNSGMHQGWHQLWRRPLREALDALRDRLIPLYEQEAARFLKDPWAARDDYIEVILDRSRDTVEGFLKRHGQKKKLSQGEKERVLKLLELQRHSLLMYTSCGWFFDELSGIETVQVIQYAARAIQYAEELFELPLEEQFIADLQKTPSNVFTHGGEVYGKFVVPAKIDLTRVAAHYAISSLFEEYPESMNIYHFAVKSDIYEKAKAGKFTLAVGKARIQSGFTWDEQVKSFAVLHLGDHNINGGIRDFTGEEAFSVMHREIRAAFERGDATEIIQLMDNHFGVNNYSLWHLFRDEQRKVLLKILESSHEGTEASYRQIYELNSPVMNFLSSLGIPLPHSIVLASQHIINTDMKRLFGNGNIDTKKLERLIQETQRWSLSLDKAMIGYVASAWFSSSLDRIAQEPLQLSLLDHVSRILTVVAPLSLDLNLWRAQNTYFSLKRRIGGEMQEKAEAGDVSARTWLEAFRELGNHLNVKW</sequence>
<dbReference type="CDD" id="cd10797">
    <property type="entry name" value="GH57N_APU_like_1"/>
    <property type="match status" value="1"/>
</dbReference>
<dbReference type="AlphaFoldDB" id="A0A953M1F6"/>
<protein>
    <submittedName>
        <fullName evidence="5">DUF3536 domain-containing protein</fullName>
    </submittedName>
</protein>
<keyword evidence="2 3" id="KW-0119">Carbohydrate metabolism</keyword>
<accession>A0A953M1F6</accession>